<evidence type="ECO:0000256" key="1">
    <source>
        <dbReference type="SAM" id="MobiDB-lite"/>
    </source>
</evidence>
<proteinExistence type="predicted"/>
<dbReference type="EMBL" id="BRXW01001031">
    <property type="protein sequence ID" value="GMH80841.1"/>
    <property type="molecule type" value="Genomic_DNA"/>
</dbReference>
<dbReference type="Proteomes" id="UP001165122">
    <property type="component" value="Unassembled WGS sequence"/>
</dbReference>
<organism evidence="2 3">
    <name type="scientific">Triparma laevis f. longispina</name>
    <dbReference type="NCBI Taxonomy" id="1714387"/>
    <lineage>
        <taxon>Eukaryota</taxon>
        <taxon>Sar</taxon>
        <taxon>Stramenopiles</taxon>
        <taxon>Ochrophyta</taxon>
        <taxon>Bolidophyceae</taxon>
        <taxon>Parmales</taxon>
        <taxon>Triparmaceae</taxon>
        <taxon>Triparma</taxon>
    </lineage>
</organism>
<evidence type="ECO:0000313" key="2">
    <source>
        <dbReference type="EMBL" id="GMH80841.1"/>
    </source>
</evidence>
<keyword evidence="3" id="KW-1185">Reference proteome</keyword>
<name>A0A9W7AXP4_9STRA</name>
<reference evidence="3" key="1">
    <citation type="journal article" date="2023" name="Commun. Biol.">
        <title>Genome analysis of Parmales, the sister group of diatoms, reveals the evolutionary specialization of diatoms from phago-mixotrophs to photoautotrophs.</title>
        <authorList>
            <person name="Ban H."/>
            <person name="Sato S."/>
            <person name="Yoshikawa S."/>
            <person name="Yamada K."/>
            <person name="Nakamura Y."/>
            <person name="Ichinomiya M."/>
            <person name="Sato N."/>
            <person name="Blanc-Mathieu R."/>
            <person name="Endo H."/>
            <person name="Kuwata A."/>
            <person name="Ogata H."/>
        </authorList>
    </citation>
    <scope>NUCLEOTIDE SEQUENCE [LARGE SCALE GENOMIC DNA]</scope>
    <source>
        <strain evidence="3">NIES 3700</strain>
    </source>
</reference>
<gene>
    <name evidence="2" type="ORF">TrLO_g330</name>
</gene>
<protein>
    <submittedName>
        <fullName evidence="2">Uncharacterized protein</fullName>
    </submittedName>
</protein>
<feature type="region of interest" description="Disordered" evidence="1">
    <location>
        <begin position="96"/>
        <end position="117"/>
    </location>
</feature>
<dbReference type="AlphaFoldDB" id="A0A9W7AXP4"/>
<comment type="caution">
    <text evidence="2">The sequence shown here is derived from an EMBL/GenBank/DDBJ whole genome shotgun (WGS) entry which is preliminary data.</text>
</comment>
<evidence type="ECO:0000313" key="3">
    <source>
        <dbReference type="Proteomes" id="UP001165122"/>
    </source>
</evidence>
<accession>A0A9W7AXP4</accession>
<sequence length="312" mass="34195">MLYQKVIEGSSGEESVVVFWSFMEEELETMTLPNPRSTAAKALTLILSSGTIVLRGLQFGQTLLTFSAQVEVSETRKGEAILATLSTGVSAAKPDIDSMASRKGTKKKKVGSAGGAGGKADKLFCEIGALLYERFKKEAVIDERRKEDFIKNIDNAPALTEDEQKLIAGSMKLVEEVSSKAKRVTGTANESVKKYLHKPEGGGAAWGISVARMDVPAKTLFADSWLINTYARKAESKEKIREVWDNLDGTRGTQYIGSLRLPGIQDRFFSTWLTWEKLVDEAGLQTIIIAISPMVEYRGATCHMINGTDKMV</sequence>